<dbReference type="PANTHER" id="PTHR11926:SF870">
    <property type="entry name" value="UDP-GLYCOSYLTRANSFERASE 75B1"/>
    <property type="match status" value="1"/>
</dbReference>
<dbReference type="AlphaFoldDB" id="A0AAV1XTK2"/>
<dbReference type="SUPFAM" id="SSF53756">
    <property type="entry name" value="UDP-Glycosyltransferase/glycogen phosphorylase"/>
    <property type="match status" value="1"/>
</dbReference>
<evidence type="ECO:0000256" key="1">
    <source>
        <dbReference type="ARBA" id="ARBA00009995"/>
    </source>
</evidence>
<protein>
    <recommendedName>
        <fullName evidence="5">Glycosyltransferase</fullName>
    </recommendedName>
</protein>
<sequence>MVHHFLIVAFPARGHINPALQFAKRLIDLGAHVTFSTSLQMHRHFSKKLTVPGLNYAPISDADFKSNPDSNFPLYLSEFKLHGSEFISNIILSNAKEGGHPFTCVAYTLITSWVAEVAREFHIPSALLWVQPATVFDIFYYQFHGYSDYIYDKTKGKEFSSSRSIELPGLPLLLAPNDLPSYLVASASSTNWSSLFIPLFEEHFRVLDNETNPLVLVNTFDALESKALRAVDKINVISIGPLVPFDTSYGGDISKSSDDYIEWLDSKPESSVVYVSFGTTSVLSKIQKEELARALLDSGHPFLWVITEKKEKGEEEKEKKEELSCIEELKKNGKIVKWCSQLEVLSRPSLGCFLTHCGWNSTLECLVSGLPVVAFPQHVDQKTNAKLIEDIWKIGVRIDHVVNNEEVVKGEEIKKGLDIVLGNGEKGEELRRNAKKWKGLAKEAVKEGGSSDKNLRSFLDDTGGQSMTFHALFKNGHAHARRNFGGYCVGMGRMGKNVKSIKYFDANLTTSNIFYN</sequence>
<dbReference type="GO" id="GO:0080044">
    <property type="term" value="F:quercetin 7-O-glucosyltransferase activity"/>
    <property type="evidence" value="ECO:0007669"/>
    <property type="project" value="TreeGrafter"/>
</dbReference>
<reference evidence="3 4" key="1">
    <citation type="submission" date="2024-03" db="EMBL/GenBank/DDBJ databases">
        <authorList>
            <person name="Martinez-Hernandez J."/>
        </authorList>
    </citation>
    <scope>NUCLEOTIDE SEQUENCE [LARGE SCALE GENOMIC DNA]</scope>
</reference>
<dbReference type="PANTHER" id="PTHR11926">
    <property type="entry name" value="GLUCOSYL/GLUCURONOSYL TRANSFERASES"/>
    <property type="match status" value="1"/>
</dbReference>
<gene>
    <name evidence="3" type="ORF">LLUT_LOCUS25989</name>
</gene>
<keyword evidence="4" id="KW-1185">Reference proteome</keyword>
<dbReference type="Gene3D" id="3.40.50.2000">
    <property type="entry name" value="Glycogen Phosphorylase B"/>
    <property type="match status" value="2"/>
</dbReference>
<accession>A0AAV1XTK2</accession>
<evidence type="ECO:0000313" key="3">
    <source>
        <dbReference type="EMBL" id="CAL0324929.1"/>
    </source>
</evidence>
<dbReference type="Pfam" id="PF00201">
    <property type="entry name" value="UDPGT"/>
    <property type="match status" value="1"/>
</dbReference>
<dbReference type="InterPro" id="IPR002213">
    <property type="entry name" value="UDP_glucos_trans"/>
</dbReference>
<evidence type="ECO:0000256" key="2">
    <source>
        <dbReference type="ARBA" id="ARBA00022679"/>
    </source>
</evidence>
<dbReference type="CDD" id="cd03784">
    <property type="entry name" value="GT1_Gtf-like"/>
    <property type="match status" value="1"/>
</dbReference>
<comment type="caution">
    <text evidence="3">The sequence shown here is derived from an EMBL/GenBank/DDBJ whole genome shotgun (WGS) entry which is preliminary data.</text>
</comment>
<dbReference type="Proteomes" id="UP001497480">
    <property type="component" value="Unassembled WGS sequence"/>
</dbReference>
<dbReference type="FunFam" id="3.40.50.2000:FF:000019">
    <property type="entry name" value="Glycosyltransferase"/>
    <property type="match status" value="1"/>
</dbReference>
<proteinExistence type="inferred from homology"/>
<dbReference type="EMBL" id="CAXHTB010000018">
    <property type="protein sequence ID" value="CAL0324929.1"/>
    <property type="molecule type" value="Genomic_DNA"/>
</dbReference>
<keyword evidence="2" id="KW-0808">Transferase</keyword>
<organism evidence="3 4">
    <name type="scientific">Lupinus luteus</name>
    <name type="common">European yellow lupine</name>
    <dbReference type="NCBI Taxonomy" id="3873"/>
    <lineage>
        <taxon>Eukaryota</taxon>
        <taxon>Viridiplantae</taxon>
        <taxon>Streptophyta</taxon>
        <taxon>Embryophyta</taxon>
        <taxon>Tracheophyta</taxon>
        <taxon>Spermatophyta</taxon>
        <taxon>Magnoliopsida</taxon>
        <taxon>eudicotyledons</taxon>
        <taxon>Gunneridae</taxon>
        <taxon>Pentapetalae</taxon>
        <taxon>rosids</taxon>
        <taxon>fabids</taxon>
        <taxon>Fabales</taxon>
        <taxon>Fabaceae</taxon>
        <taxon>Papilionoideae</taxon>
        <taxon>50 kb inversion clade</taxon>
        <taxon>genistoids sensu lato</taxon>
        <taxon>core genistoids</taxon>
        <taxon>Genisteae</taxon>
        <taxon>Lupinus</taxon>
    </lineage>
</organism>
<evidence type="ECO:0000313" key="4">
    <source>
        <dbReference type="Proteomes" id="UP001497480"/>
    </source>
</evidence>
<name>A0AAV1XTK2_LUPLU</name>
<comment type="similarity">
    <text evidence="1">Belongs to the UDP-glycosyltransferase family.</text>
</comment>
<evidence type="ECO:0008006" key="5">
    <source>
        <dbReference type="Google" id="ProtNLM"/>
    </source>
</evidence>
<dbReference type="GO" id="GO:0080043">
    <property type="term" value="F:quercetin 3-O-glucosyltransferase activity"/>
    <property type="evidence" value="ECO:0007669"/>
    <property type="project" value="TreeGrafter"/>
</dbReference>